<keyword evidence="3" id="KW-1185">Reference proteome</keyword>
<sequence>MHMKVAHGKAQESSIYHQRFVCS</sequence>
<protein>
    <submittedName>
        <fullName evidence="2">Uncharacterized protein</fullName>
    </submittedName>
</protein>
<accession>A0A822YLQ6</accession>
<dbReference type="AlphaFoldDB" id="A0A822YLQ6"/>
<name>A0A822YLQ6_NELNU</name>
<comment type="caution">
    <text evidence="2">The sequence shown here is derived from an EMBL/GenBank/DDBJ whole genome shotgun (WGS) entry which is preliminary data.</text>
</comment>
<gene>
    <name evidence="2" type="ORF">HUJ06_012313</name>
</gene>
<feature type="region of interest" description="Disordered" evidence="1">
    <location>
        <begin position="1"/>
        <end position="23"/>
    </location>
</feature>
<reference evidence="2 3" key="1">
    <citation type="journal article" date="2020" name="Mol. Biol. Evol.">
        <title>Distinct Expression and Methylation Patterns for Genes with Different Fates following a Single Whole-Genome Duplication in Flowering Plants.</title>
        <authorList>
            <person name="Shi T."/>
            <person name="Rahmani R.S."/>
            <person name="Gugger P.F."/>
            <person name="Wang M."/>
            <person name="Li H."/>
            <person name="Zhang Y."/>
            <person name="Li Z."/>
            <person name="Wang Q."/>
            <person name="Van de Peer Y."/>
            <person name="Marchal K."/>
            <person name="Chen J."/>
        </authorList>
    </citation>
    <scope>NUCLEOTIDE SEQUENCE [LARGE SCALE GENOMIC DNA]</scope>
    <source>
        <tissue evidence="2">Leaf</tissue>
    </source>
</reference>
<evidence type="ECO:0000256" key="1">
    <source>
        <dbReference type="SAM" id="MobiDB-lite"/>
    </source>
</evidence>
<dbReference type="Proteomes" id="UP000607653">
    <property type="component" value="Unassembled WGS sequence"/>
</dbReference>
<dbReference type="EMBL" id="DUZY01000003">
    <property type="protein sequence ID" value="DAD33462.1"/>
    <property type="molecule type" value="Genomic_DNA"/>
</dbReference>
<evidence type="ECO:0000313" key="2">
    <source>
        <dbReference type="EMBL" id="DAD33462.1"/>
    </source>
</evidence>
<organism evidence="2 3">
    <name type="scientific">Nelumbo nucifera</name>
    <name type="common">Sacred lotus</name>
    <dbReference type="NCBI Taxonomy" id="4432"/>
    <lineage>
        <taxon>Eukaryota</taxon>
        <taxon>Viridiplantae</taxon>
        <taxon>Streptophyta</taxon>
        <taxon>Embryophyta</taxon>
        <taxon>Tracheophyta</taxon>
        <taxon>Spermatophyta</taxon>
        <taxon>Magnoliopsida</taxon>
        <taxon>Proteales</taxon>
        <taxon>Nelumbonaceae</taxon>
        <taxon>Nelumbo</taxon>
    </lineage>
</organism>
<evidence type="ECO:0000313" key="3">
    <source>
        <dbReference type="Proteomes" id="UP000607653"/>
    </source>
</evidence>
<proteinExistence type="predicted"/>